<dbReference type="Proteomes" id="UP001186944">
    <property type="component" value="Unassembled WGS sequence"/>
</dbReference>
<dbReference type="PANTHER" id="PTHR25462:SF296">
    <property type="entry name" value="MEIOTIC P26, ISOFORM F"/>
    <property type="match status" value="1"/>
</dbReference>
<dbReference type="Gene3D" id="2.120.10.30">
    <property type="entry name" value="TolB, C-terminal domain"/>
    <property type="match status" value="1"/>
</dbReference>
<keyword evidence="2" id="KW-0175">Coiled coil</keyword>
<feature type="domain" description="B box-type" evidence="3">
    <location>
        <begin position="18"/>
        <end position="54"/>
    </location>
</feature>
<dbReference type="SUPFAM" id="SSF101898">
    <property type="entry name" value="NHL repeat"/>
    <property type="match status" value="1"/>
</dbReference>
<keyword evidence="1" id="KW-0862">Zinc</keyword>
<dbReference type="EMBL" id="VSWD01000005">
    <property type="protein sequence ID" value="KAK3102997.1"/>
    <property type="molecule type" value="Genomic_DNA"/>
</dbReference>
<sequence length="492" mass="56958">MEGLTISMHKAQFAVKSCEVHERKELHAYCKSCAKKICSSCIKEDHSSHDWELIVDILKERRRNLPTECKGIRSKQILDLRKEIDRFERSIETTDAEFERNKSVLNQSRTCYINDINRLFDERIEEYQRRSESAKQALREHRDNLTKKVQYLEMMTSALDVEIDTLPDHDILDMEREMRDELEKALAYSTDQYTCTTVFIGGERNAKVLNDMIGYVHSISLEKMNEFNRYPSNIVVYVKAVATEKAYVQLDKDYHAKLINCNGEELGVMKQESHDLIITNDGDKVLTSWKGKFILVLDGDDLEKANINTTPLRPSYISKTENDEILVTLMDSSRSDSYNLEPSSRRIVQRMTLAGKVLRTYEFREDGKTRLFTWPTTKSENKNSDVCVVNHIKENTGELVVLYKDGPVKFIYRGKKSLSEHFNPIDVCCDAKGHILLTEEHSKSIQVLNSEGTFVCTLCQYKDVNPFLISLYGDALWCSIFDGKLKVFRYCM</sequence>
<dbReference type="Pfam" id="PF00643">
    <property type="entry name" value="zf-B_box"/>
    <property type="match status" value="1"/>
</dbReference>
<evidence type="ECO:0000256" key="1">
    <source>
        <dbReference type="PROSITE-ProRule" id="PRU00024"/>
    </source>
</evidence>
<dbReference type="InterPro" id="IPR000315">
    <property type="entry name" value="Znf_B-box"/>
</dbReference>
<dbReference type="GO" id="GO:0008270">
    <property type="term" value="F:zinc ion binding"/>
    <property type="evidence" value="ECO:0007669"/>
    <property type="project" value="UniProtKB-KW"/>
</dbReference>
<dbReference type="InterPro" id="IPR047153">
    <property type="entry name" value="TRIM45/56/19-like"/>
</dbReference>
<dbReference type="SMART" id="SM00336">
    <property type="entry name" value="BBOX"/>
    <property type="match status" value="1"/>
</dbReference>
<name>A0AA88YCY8_PINIB</name>
<accession>A0AA88YCY8</accession>
<dbReference type="PANTHER" id="PTHR25462">
    <property type="entry name" value="BONUS, ISOFORM C-RELATED"/>
    <property type="match status" value="1"/>
</dbReference>
<keyword evidence="1" id="KW-0863">Zinc-finger</keyword>
<feature type="coiled-coil region" evidence="2">
    <location>
        <begin position="77"/>
        <end position="144"/>
    </location>
</feature>
<dbReference type="InterPro" id="IPR011042">
    <property type="entry name" value="6-blade_b-propeller_TolB-like"/>
</dbReference>
<evidence type="ECO:0000259" key="3">
    <source>
        <dbReference type="PROSITE" id="PS50119"/>
    </source>
</evidence>
<dbReference type="Gene3D" id="3.30.160.60">
    <property type="entry name" value="Classic Zinc Finger"/>
    <property type="match status" value="1"/>
</dbReference>
<evidence type="ECO:0000313" key="4">
    <source>
        <dbReference type="EMBL" id="KAK3102997.1"/>
    </source>
</evidence>
<dbReference type="PROSITE" id="PS50119">
    <property type="entry name" value="ZF_BBOX"/>
    <property type="match status" value="1"/>
</dbReference>
<dbReference type="SUPFAM" id="SSF57845">
    <property type="entry name" value="B-box zinc-binding domain"/>
    <property type="match status" value="1"/>
</dbReference>
<dbReference type="AlphaFoldDB" id="A0AA88YCY8"/>
<evidence type="ECO:0000256" key="2">
    <source>
        <dbReference type="SAM" id="Coils"/>
    </source>
</evidence>
<evidence type="ECO:0000313" key="5">
    <source>
        <dbReference type="Proteomes" id="UP001186944"/>
    </source>
</evidence>
<gene>
    <name evidence="4" type="ORF">FSP39_015623</name>
</gene>
<keyword evidence="5" id="KW-1185">Reference proteome</keyword>
<reference evidence="4" key="1">
    <citation type="submission" date="2019-08" db="EMBL/GenBank/DDBJ databases">
        <title>The improved chromosome-level genome for the pearl oyster Pinctada fucata martensii using PacBio sequencing and Hi-C.</title>
        <authorList>
            <person name="Zheng Z."/>
        </authorList>
    </citation>
    <scope>NUCLEOTIDE SEQUENCE</scope>
    <source>
        <strain evidence="4">ZZ-2019</strain>
        <tissue evidence="4">Adductor muscle</tissue>
    </source>
</reference>
<keyword evidence="1" id="KW-0479">Metal-binding</keyword>
<protein>
    <recommendedName>
        <fullName evidence="3">B box-type domain-containing protein</fullName>
    </recommendedName>
</protein>
<proteinExistence type="predicted"/>
<comment type="caution">
    <text evidence="4">The sequence shown here is derived from an EMBL/GenBank/DDBJ whole genome shotgun (WGS) entry which is preliminary data.</text>
</comment>
<organism evidence="4 5">
    <name type="scientific">Pinctada imbricata</name>
    <name type="common">Atlantic pearl-oyster</name>
    <name type="synonym">Pinctada martensii</name>
    <dbReference type="NCBI Taxonomy" id="66713"/>
    <lineage>
        <taxon>Eukaryota</taxon>
        <taxon>Metazoa</taxon>
        <taxon>Spiralia</taxon>
        <taxon>Lophotrochozoa</taxon>
        <taxon>Mollusca</taxon>
        <taxon>Bivalvia</taxon>
        <taxon>Autobranchia</taxon>
        <taxon>Pteriomorphia</taxon>
        <taxon>Pterioida</taxon>
        <taxon>Pterioidea</taxon>
        <taxon>Pteriidae</taxon>
        <taxon>Pinctada</taxon>
    </lineage>
</organism>